<evidence type="ECO:0000259" key="17">
    <source>
        <dbReference type="PROSITE" id="PS51975"/>
    </source>
</evidence>
<evidence type="ECO:0000256" key="16">
    <source>
        <dbReference type="RuleBase" id="RU003515"/>
    </source>
</evidence>
<evidence type="ECO:0000256" key="15">
    <source>
        <dbReference type="PROSITE-ProRule" id="PRU01319"/>
    </source>
</evidence>
<dbReference type="PANTHER" id="PTHR10954">
    <property type="entry name" value="RIBONUCLEASE H2 SUBUNIT A"/>
    <property type="match status" value="1"/>
</dbReference>
<dbReference type="RefSeq" id="WP_074831243.1">
    <property type="nucleotide sequence ID" value="NZ_FOAT01000004.1"/>
</dbReference>
<evidence type="ECO:0000256" key="7">
    <source>
        <dbReference type="ARBA" id="ARBA00019179"/>
    </source>
</evidence>
<organism evidence="18 19">
    <name type="scientific">Ruminococcus albus</name>
    <dbReference type="NCBI Taxonomy" id="1264"/>
    <lineage>
        <taxon>Bacteria</taxon>
        <taxon>Bacillati</taxon>
        <taxon>Bacillota</taxon>
        <taxon>Clostridia</taxon>
        <taxon>Eubacteriales</taxon>
        <taxon>Oscillospiraceae</taxon>
        <taxon>Ruminococcus</taxon>
    </lineage>
</organism>
<dbReference type="EC" id="3.1.26.4" evidence="6 14"/>
<evidence type="ECO:0000313" key="19">
    <source>
        <dbReference type="Proteomes" id="UP000186015"/>
    </source>
</evidence>
<dbReference type="GO" id="GO:0004523">
    <property type="term" value="F:RNA-DNA hybrid ribonuclease activity"/>
    <property type="evidence" value="ECO:0007669"/>
    <property type="project" value="UniProtKB-UniRule"/>
</dbReference>
<dbReference type="NCBIfam" id="NF000594">
    <property type="entry name" value="PRK00015.1-1"/>
    <property type="match status" value="1"/>
</dbReference>
<dbReference type="GO" id="GO:0005737">
    <property type="term" value="C:cytoplasm"/>
    <property type="evidence" value="ECO:0007669"/>
    <property type="project" value="UniProtKB-SubCell"/>
</dbReference>
<feature type="binding site" evidence="14 15">
    <location>
        <position position="113"/>
    </location>
    <ligand>
        <name>a divalent metal cation</name>
        <dbReference type="ChEBI" id="CHEBI:60240"/>
    </ligand>
</feature>
<dbReference type="PANTHER" id="PTHR10954:SF18">
    <property type="entry name" value="RIBONUCLEASE HII"/>
    <property type="match status" value="1"/>
</dbReference>
<evidence type="ECO:0000256" key="3">
    <source>
        <dbReference type="ARBA" id="ARBA00004065"/>
    </source>
</evidence>
<comment type="function">
    <text evidence="3 14 16">Endonuclease that specifically degrades the RNA of RNA-DNA hybrids.</text>
</comment>
<dbReference type="AlphaFoldDB" id="A0A1H7ISE4"/>
<evidence type="ECO:0000313" key="18">
    <source>
        <dbReference type="EMBL" id="SEK64637.1"/>
    </source>
</evidence>
<evidence type="ECO:0000256" key="11">
    <source>
        <dbReference type="ARBA" id="ARBA00022759"/>
    </source>
</evidence>
<evidence type="ECO:0000256" key="12">
    <source>
        <dbReference type="ARBA" id="ARBA00022801"/>
    </source>
</evidence>
<accession>A0A1H7ISE4</accession>
<evidence type="ECO:0000256" key="10">
    <source>
        <dbReference type="ARBA" id="ARBA00022723"/>
    </source>
</evidence>
<keyword evidence="11 14" id="KW-0255">Endonuclease</keyword>
<comment type="catalytic activity">
    <reaction evidence="1 14 15 16">
        <text>Endonucleolytic cleavage to 5'-phosphomonoester.</text>
        <dbReference type="EC" id="3.1.26.4"/>
    </reaction>
</comment>
<dbReference type="InterPro" id="IPR001352">
    <property type="entry name" value="RNase_HII/HIII"/>
</dbReference>
<comment type="cofactor">
    <cofactor evidence="2">
        <name>Mg(2+)</name>
        <dbReference type="ChEBI" id="CHEBI:18420"/>
    </cofactor>
</comment>
<dbReference type="Pfam" id="PF01351">
    <property type="entry name" value="RNase_HII"/>
    <property type="match status" value="1"/>
</dbReference>
<comment type="subcellular location">
    <subcellularLocation>
        <location evidence="4 14">Cytoplasm</location>
    </subcellularLocation>
</comment>
<dbReference type="SUPFAM" id="SSF53098">
    <property type="entry name" value="Ribonuclease H-like"/>
    <property type="match status" value="1"/>
</dbReference>
<dbReference type="InterPro" id="IPR022898">
    <property type="entry name" value="RNase_HII"/>
</dbReference>
<dbReference type="PROSITE" id="PS51975">
    <property type="entry name" value="RNASE_H_2"/>
    <property type="match status" value="1"/>
</dbReference>
<evidence type="ECO:0000256" key="13">
    <source>
        <dbReference type="ARBA" id="ARBA00023211"/>
    </source>
</evidence>
<evidence type="ECO:0000256" key="9">
    <source>
        <dbReference type="ARBA" id="ARBA00022722"/>
    </source>
</evidence>
<dbReference type="HAMAP" id="MF_00052_B">
    <property type="entry name" value="RNase_HII_B"/>
    <property type="match status" value="1"/>
</dbReference>
<sequence>MTLKEFDDTYREKYSIVCGCDEAGRGPLAGDVFAAAVIFDKDTVIEGINDSKKLTAKKREELFDEIVDKALDFSIQCATVAEIEDINILNCAMLAMKRSVEAMKTKPDVCLIDGNKTPDLECDAIAVVKGDAQSQAIAAASILAKVARDRYMLDMAEKYPEWQFEKHKGYGTKLHYQMIDKYGESPIHRPSFLKKYYAKKSEQP</sequence>
<feature type="binding site" evidence="14 15">
    <location>
        <position position="22"/>
    </location>
    <ligand>
        <name>a divalent metal cation</name>
        <dbReference type="ChEBI" id="CHEBI:60240"/>
    </ligand>
</feature>
<comment type="cofactor">
    <cofactor evidence="14 15">
        <name>Mn(2+)</name>
        <dbReference type="ChEBI" id="CHEBI:29035"/>
    </cofactor>
    <cofactor evidence="14 15">
        <name>Mg(2+)</name>
        <dbReference type="ChEBI" id="CHEBI:18420"/>
    </cofactor>
    <text evidence="14 15">Manganese or magnesium. Binds 1 divalent metal ion per monomer in the absence of substrate. May bind a second metal ion after substrate binding.</text>
</comment>
<evidence type="ECO:0000256" key="6">
    <source>
        <dbReference type="ARBA" id="ARBA00012180"/>
    </source>
</evidence>
<evidence type="ECO:0000256" key="2">
    <source>
        <dbReference type="ARBA" id="ARBA00001946"/>
    </source>
</evidence>
<keyword evidence="10 14" id="KW-0479">Metal-binding</keyword>
<keyword evidence="12 14" id="KW-0378">Hydrolase</keyword>
<feature type="domain" description="RNase H type-2" evidence="17">
    <location>
        <begin position="15"/>
        <end position="204"/>
    </location>
</feature>
<dbReference type="FunFam" id="3.30.420.10:FF:000006">
    <property type="entry name" value="Ribonuclease HII"/>
    <property type="match status" value="1"/>
</dbReference>
<dbReference type="EMBL" id="FOAT01000004">
    <property type="protein sequence ID" value="SEK64637.1"/>
    <property type="molecule type" value="Genomic_DNA"/>
</dbReference>
<evidence type="ECO:0000256" key="1">
    <source>
        <dbReference type="ARBA" id="ARBA00000077"/>
    </source>
</evidence>
<dbReference type="CDD" id="cd07182">
    <property type="entry name" value="RNase_HII_bacteria_HII_like"/>
    <property type="match status" value="1"/>
</dbReference>
<dbReference type="InterPro" id="IPR012337">
    <property type="entry name" value="RNaseH-like_sf"/>
</dbReference>
<evidence type="ECO:0000256" key="14">
    <source>
        <dbReference type="HAMAP-Rule" id="MF_00052"/>
    </source>
</evidence>
<dbReference type="GO" id="GO:0043137">
    <property type="term" value="P:DNA replication, removal of RNA primer"/>
    <property type="evidence" value="ECO:0007669"/>
    <property type="project" value="TreeGrafter"/>
</dbReference>
<keyword evidence="13 14" id="KW-0464">Manganese</keyword>
<evidence type="ECO:0000256" key="4">
    <source>
        <dbReference type="ARBA" id="ARBA00004496"/>
    </source>
</evidence>
<dbReference type="Gene3D" id="3.30.420.10">
    <property type="entry name" value="Ribonuclease H-like superfamily/Ribonuclease H"/>
    <property type="match status" value="1"/>
</dbReference>
<protein>
    <recommendedName>
        <fullName evidence="7 14">Ribonuclease HII</fullName>
        <shortName evidence="14">RNase HII</shortName>
        <ecNumber evidence="6 14">3.1.26.4</ecNumber>
    </recommendedName>
</protein>
<evidence type="ECO:0000256" key="5">
    <source>
        <dbReference type="ARBA" id="ARBA00007383"/>
    </source>
</evidence>
<dbReference type="OrthoDB" id="9803420at2"/>
<gene>
    <name evidence="14" type="primary">rnhB</name>
    <name evidence="18" type="ORF">SAMN05216469_10448</name>
</gene>
<dbReference type="InterPro" id="IPR024567">
    <property type="entry name" value="RNase_HII/HIII_dom"/>
</dbReference>
<evidence type="ECO:0000256" key="8">
    <source>
        <dbReference type="ARBA" id="ARBA00022490"/>
    </source>
</evidence>
<proteinExistence type="inferred from homology"/>
<dbReference type="Proteomes" id="UP000186015">
    <property type="component" value="Unassembled WGS sequence"/>
</dbReference>
<dbReference type="InterPro" id="IPR036397">
    <property type="entry name" value="RNaseH_sf"/>
</dbReference>
<dbReference type="GO" id="GO:0032299">
    <property type="term" value="C:ribonuclease H2 complex"/>
    <property type="evidence" value="ECO:0007669"/>
    <property type="project" value="TreeGrafter"/>
</dbReference>
<comment type="similarity">
    <text evidence="5 14 16">Belongs to the RNase HII family.</text>
</comment>
<name>A0A1H7ISE4_RUMAL</name>
<feature type="binding site" evidence="14 15">
    <location>
        <position position="21"/>
    </location>
    <ligand>
        <name>a divalent metal cation</name>
        <dbReference type="ChEBI" id="CHEBI:60240"/>
    </ligand>
</feature>
<dbReference type="GO" id="GO:0003723">
    <property type="term" value="F:RNA binding"/>
    <property type="evidence" value="ECO:0007669"/>
    <property type="project" value="UniProtKB-UniRule"/>
</dbReference>
<keyword evidence="8 14" id="KW-0963">Cytoplasm</keyword>
<dbReference type="GO" id="GO:0006298">
    <property type="term" value="P:mismatch repair"/>
    <property type="evidence" value="ECO:0007669"/>
    <property type="project" value="TreeGrafter"/>
</dbReference>
<dbReference type="GO" id="GO:0030145">
    <property type="term" value="F:manganese ion binding"/>
    <property type="evidence" value="ECO:0007669"/>
    <property type="project" value="UniProtKB-UniRule"/>
</dbReference>
<keyword evidence="9 14" id="KW-0540">Nuclease</keyword>
<reference evidence="18 19" key="1">
    <citation type="submission" date="2016-10" db="EMBL/GenBank/DDBJ databases">
        <authorList>
            <person name="de Groot N.N."/>
        </authorList>
    </citation>
    <scope>NUCLEOTIDE SEQUENCE [LARGE SCALE GENOMIC DNA]</scope>
    <source>
        <strain evidence="18 19">KH2T6</strain>
    </source>
</reference>
<dbReference type="NCBIfam" id="NF000595">
    <property type="entry name" value="PRK00015.1-3"/>
    <property type="match status" value="1"/>
</dbReference>